<accession>A0A401ZGZ9</accession>
<keyword evidence="2" id="KW-1185">Reference proteome</keyword>
<gene>
    <name evidence="1" type="ORF">KDAU_34510</name>
</gene>
<proteinExistence type="predicted"/>
<evidence type="ECO:0000313" key="2">
    <source>
        <dbReference type="Proteomes" id="UP000287224"/>
    </source>
</evidence>
<protein>
    <submittedName>
        <fullName evidence="1">Uncharacterized protein</fullName>
    </submittedName>
</protein>
<dbReference type="Proteomes" id="UP000287224">
    <property type="component" value="Unassembled WGS sequence"/>
</dbReference>
<dbReference type="EMBL" id="BIFQ01000001">
    <property type="protein sequence ID" value="GCE06122.1"/>
    <property type="molecule type" value="Genomic_DNA"/>
</dbReference>
<reference evidence="2" key="1">
    <citation type="submission" date="2018-12" db="EMBL/GenBank/DDBJ databases">
        <title>Tengunoibacter tsumagoiensis gen. nov., sp. nov., Dictyobacter kobayashii sp. nov., D. alpinus sp. nov., and D. joshuensis sp. nov. and description of Dictyobacteraceae fam. nov. within the order Ktedonobacterales isolated from Tengu-no-mugimeshi.</title>
        <authorList>
            <person name="Wang C.M."/>
            <person name="Zheng Y."/>
            <person name="Sakai Y."/>
            <person name="Toyoda A."/>
            <person name="Minakuchi Y."/>
            <person name="Abe K."/>
            <person name="Yokota A."/>
            <person name="Yabe S."/>
        </authorList>
    </citation>
    <scope>NUCLEOTIDE SEQUENCE [LARGE SCALE GENOMIC DNA]</scope>
    <source>
        <strain evidence="2">S-27</strain>
    </source>
</reference>
<evidence type="ECO:0000313" key="1">
    <source>
        <dbReference type="EMBL" id="GCE06122.1"/>
    </source>
</evidence>
<comment type="caution">
    <text evidence="1">The sequence shown here is derived from an EMBL/GenBank/DDBJ whole genome shotgun (WGS) entry which is preliminary data.</text>
</comment>
<dbReference type="AlphaFoldDB" id="A0A401ZGZ9"/>
<name>A0A401ZGZ9_9CHLR</name>
<sequence length="54" mass="6048">MTVRVVAVATVATGPISATTESRLAKSMEEPAYQIFEHKKPTFLVVTGRERKKW</sequence>
<organism evidence="1 2">
    <name type="scientific">Dictyobacter aurantiacus</name>
    <dbReference type="NCBI Taxonomy" id="1936993"/>
    <lineage>
        <taxon>Bacteria</taxon>
        <taxon>Bacillati</taxon>
        <taxon>Chloroflexota</taxon>
        <taxon>Ktedonobacteria</taxon>
        <taxon>Ktedonobacterales</taxon>
        <taxon>Dictyobacteraceae</taxon>
        <taxon>Dictyobacter</taxon>
    </lineage>
</organism>